<name>A0A927R891_9ACTN</name>
<evidence type="ECO:0000313" key="2">
    <source>
        <dbReference type="EMBL" id="MBE1605104.1"/>
    </source>
</evidence>
<dbReference type="EMBL" id="JADBEM010000001">
    <property type="protein sequence ID" value="MBE1605104.1"/>
    <property type="molecule type" value="Genomic_DNA"/>
</dbReference>
<dbReference type="AlphaFoldDB" id="A0A927R891"/>
<accession>A0A927R891</accession>
<dbReference type="Proteomes" id="UP000638648">
    <property type="component" value="Unassembled WGS sequence"/>
</dbReference>
<feature type="compositionally biased region" description="Polar residues" evidence="1">
    <location>
        <begin position="72"/>
        <end position="86"/>
    </location>
</feature>
<evidence type="ECO:0000313" key="3">
    <source>
        <dbReference type="Proteomes" id="UP000638648"/>
    </source>
</evidence>
<organism evidence="2 3">
    <name type="scientific">Actinopolymorpha pittospori</name>
    <dbReference type="NCBI Taxonomy" id="648752"/>
    <lineage>
        <taxon>Bacteria</taxon>
        <taxon>Bacillati</taxon>
        <taxon>Actinomycetota</taxon>
        <taxon>Actinomycetes</taxon>
        <taxon>Propionibacteriales</taxon>
        <taxon>Actinopolymorphaceae</taxon>
        <taxon>Actinopolymorpha</taxon>
    </lineage>
</organism>
<comment type="caution">
    <text evidence="2">The sequence shown here is derived from an EMBL/GenBank/DDBJ whole genome shotgun (WGS) entry which is preliminary data.</text>
</comment>
<reference evidence="2" key="1">
    <citation type="submission" date="2020-10" db="EMBL/GenBank/DDBJ databases">
        <title>Sequencing the genomes of 1000 actinobacteria strains.</title>
        <authorList>
            <person name="Klenk H.-P."/>
        </authorList>
    </citation>
    <scope>NUCLEOTIDE SEQUENCE</scope>
    <source>
        <strain evidence="2">DSM 45354</strain>
    </source>
</reference>
<sequence length="116" mass="12367">MSDVTTLPVHGEVFLDARGDDRSLRVNWHQQAGPEGLLVLSLWREGTCVGTFRMRARDVPLMCDVLARGAEQAQTGSHTYASSAEPYSTGYAPSPFPAHRRSAGPPNAAGAGSRSA</sequence>
<feature type="region of interest" description="Disordered" evidence="1">
    <location>
        <begin position="71"/>
        <end position="116"/>
    </location>
</feature>
<feature type="compositionally biased region" description="Low complexity" evidence="1">
    <location>
        <begin position="103"/>
        <end position="116"/>
    </location>
</feature>
<protein>
    <submittedName>
        <fullName evidence="2">Uncharacterized protein</fullName>
    </submittedName>
</protein>
<gene>
    <name evidence="2" type="ORF">HEB94_001952</name>
</gene>
<evidence type="ECO:0000256" key="1">
    <source>
        <dbReference type="SAM" id="MobiDB-lite"/>
    </source>
</evidence>
<proteinExistence type="predicted"/>
<dbReference type="RefSeq" id="WP_192749495.1">
    <property type="nucleotide sequence ID" value="NZ_BAABJL010000030.1"/>
</dbReference>
<keyword evidence="3" id="KW-1185">Reference proteome</keyword>